<evidence type="ECO:0000256" key="2">
    <source>
        <dbReference type="ARBA" id="ARBA00022741"/>
    </source>
</evidence>
<reference evidence="6 7" key="1">
    <citation type="submission" date="2024-11" db="EMBL/GenBank/DDBJ databases">
        <title>Chromosome-level genome assembly of Eucalyptus globulus Labill. provides insights into its genome evolution.</title>
        <authorList>
            <person name="Li X."/>
        </authorList>
    </citation>
    <scope>NUCLEOTIDE SEQUENCE [LARGE SCALE GENOMIC DNA]</scope>
    <source>
        <strain evidence="6">CL2024</strain>
        <tissue evidence="6">Fresh tender leaves</tissue>
    </source>
</reference>
<feature type="domain" description="Protein kinase" evidence="5">
    <location>
        <begin position="81"/>
        <end position="143"/>
    </location>
</feature>
<dbReference type="PANTHER" id="PTHR47989:SF62">
    <property type="entry name" value="OS05G0423500 PROTEIN"/>
    <property type="match status" value="1"/>
</dbReference>
<organism evidence="6 7">
    <name type="scientific">Eucalyptus globulus</name>
    <name type="common">Tasmanian blue gum</name>
    <dbReference type="NCBI Taxonomy" id="34317"/>
    <lineage>
        <taxon>Eukaryota</taxon>
        <taxon>Viridiplantae</taxon>
        <taxon>Streptophyta</taxon>
        <taxon>Embryophyta</taxon>
        <taxon>Tracheophyta</taxon>
        <taxon>Spermatophyta</taxon>
        <taxon>Magnoliopsida</taxon>
        <taxon>eudicotyledons</taxon>
        <taxon>Gunneridae</taxon>
        <taxon>Pentapetalae</taxon>
        <taxon>rosids</taxon>
        <taxon>malvids</taxon>
        <taxon>Myrtales</taxon>
        <taxon>Myrtaceae</taxon>
        <taxon>Myrtoideae</taxon>
        <taxon>Eucalypteae</taxon>
        <taxon>Eucalyptus</taxon>
    </lineage>
</organism>
<keyword evidence="7" id="KW-1185">Reference proteome</keyword>
<name>A0ABD3LKJ6_EUCGL</name>
<dbReference type="SUPFAM" id="SSF56112">
    <property type="entry name" value="Protein kinase-like (PK-like)"/>
    <property type="match status" value="1"/>
</dbReference>
<accession>A0ABD3LKJ6</accession>
<keyword evidence="2 4" id="KW-0547">Nucleotide-binding</keyword>
<dbReference type="GO" id="GO:0004674">
    <property type="term" value="F:protein serine/threonine kinase activity"/>
    <property type="evidence" value="ECO:0007669"/>
    <property type="project" value="UniProtKB-KW"/>
</dbReference>
<keyword evidence="1" id="KW-0418">Kinase</keyword>
<keyword evidence="3 4" id="KW-0067">ATP-binding</keyword>
<dbReference type="EMBL" id="JBJKBG010000002">
    <property type="protein sequence ID" value="KAL3752259.1"/>
    <property type="molecule type" value="Genomic_DNA"/>
</dbReference>
<protein>
    <recommendedName>
        <fullName evidence="5">Protein kinase domain-containing protein</fullName>
    </recommendedName>
</protein>
<gene>
    <name evidence="6" type="ORF">ACJRO7_012984</name>
</gene>
<dbReference type="Pfam" id="PF07714">
    <property type="entry name" value="PK_Tyr_Ser-Thr"/>
    <property type="match status" value="1"/>
</dbReference>
<keyword evidence="1" id="KW-0723">Serine/threonine-protein kinase</keyword>
<sequence>MSSGHRLASAILNGVEILIISNPVNTLDGEFGVDGKKATPAAHNTLATVGLAMTDTSFAYSETSIGPHFSFTESQEATKNFNSDAGIGIGVFGNVYSVTINDGTKVAVKERKPCDQNKALRNPRREIQMLSKLRHRHLVSLIS</sequence>
<dbReference type="Gene3D" id="3.30.200.20">
    <property type="entry name" value="Phosphorylase Kinase, domain 1"/>
    <property type="match status" value="1"/>
</dbReference>
<dbReference type="InterPro" id="IPR017441">
    <property type="entry name" value="Protein_kinase_ATP_BS"/>
</dbReference>
<comment type="caution">
    <text evidence="6">The sequence shown here is derived from an EMBL/GenBank/DDBJ whole genome shotgun (WGS) entry which is preliminary data.</text>
</comment>
<dbReference type="AlphaFoldDB" id="A0ABD3LKJ6"/>
<evidence type="ECO:0000256" key="1">
    <source>
        <dbReference type="ARBA" id="ARBA00022527"/>
    </source>
</evidence>
<evidence type="ECO:0000256" key="3">
    <source>
        <dbReference type="ARBA" id="ARBA00022840"/>
    </source>
</evidence>
<proteinExistence type="predicted"/>
<dbReference type="InterPro" id="IPR001245">
    <property type="entry name" value="Ser-Thr/Tyr_kinase_cat_dom"/>
</dbReference>
<dbReference type="Proteomes" id="UP001634007">
    <property type="component" value="Unassembled WGS sequence"/>
</dbReference>
<dbReference type="InterPro" id="IPR000719">
    <property type="entry name" value="Prot_kinase_dom"/>
</dbReference>
<evidence type="ECO:0000259" key="5">
    <source>
        <dbReference type="PROSITE" id="PS50011"/>
    </source>
</evidence>
<keyword evidence="1" id="KW-0808">Transferase</keyword>
<dbReference type="GO" id="GO:0005524">
    <property type="term" value="F:ATP binding"/>
    <property type="evidence" value="ECO:0007669"/>
    <property type="project" value="UniProtKB-UniRule"/>
</dbReference>
<feature type="binding site" evidence="4">
    <location>
        <position position="109"/>
    </location>
    <ligand>
        <name>ATP</name>
        <dbReference type="ChEBI" id="CHEBI:30616"/>
    </ligand>
</feature>
<dbReference type="PROSITE" id="PS50011">
    <property type="entry name" value="PROTEIN_KINASE_DOM"/>
    <property type="match status" value="1"/>
</dbReference>
<dbReference type="PANTHER" id="PTHR47989">
    <property type="entry name" value="OS01G0750732 PROTEIN"/>
    <property type="match status" value="1"/>
</dbReference>
<evidence type="ECO:0000313" key="6">
    <source>
        <dbReference type="EMBL" id="KAL3752259.1"/>
    </source>
</evidence>
<dbReference type="InterPro" id="IPR011009">
    <property type="entry name" value="Kinase-like_dom_sf"/>
</dbReference>
<evidence type="ECO:0000313" key="7">
    <source>
        <dbReference type="Proteomes" id="UP001634007"/>
    </source>
</evidence>
<evidence type="ECO:0000256" key="4">
    <source>
        <dbReference type="PROSITE-ProRule" id="PRU10141"/>
    </source>
</evidence>
<dbReference type="PROSITE" id="PS00107">
    <property type="entry name" value="PROTEIN_KINASE_ATP"/>
    <property type="match status" value="1"/>
</dbReference>